<feature type="transmembrane region" description="Helical" evidence="1">
    <location>
        <begin position="170"/>
        <end position="192"/>
    </location>
</feature>
<feature type="transmembrane region" description="Helical" evidence="1">
    <location>
        <begin position="288"/>
        <end position="307"/>
    </location>
</feature>
<feature type="transmembrane region" description="Helical" evidence="1">
    <location>
        <begin position="12"/>
        <end position="33"/>
    </location>
</feature>
<evidence type="ECO:0000256" key="1">
    <source>
        <dbReference type="SAM" id="Phobius"/>
    </source>
</evidence>
<feature type="transmembrane region" description="Helical" evidence="1">
    <location>
        <begin position="386"/>
        <end position="408"/>
    </location>
</feature>
<reference evidence="2 3" key="1">
    <citation type="journal article" date="2016" name="Nat. Commun.">
        <title>Thousands of microbial genomes shed light on interconnected biogeochemical processes in an aquifer system.</title>
        <authorList>
            <person name="Anantharaman K."/>
            <person name="Brown C.T."/>
            <person name="Hug L.A."/>
            <person name="Sharon I."/>
            <person name="Castelle C.J."/>
            <person name="Probst A.J."/>
            <person name="Thomas B.C."/>
            <person name="Singh A."/>
            <person name="Wilkins M.J."/>
            <person name="Karaoz U."/>
            <person name="Brodie E.L."/>
            <person name="Williams K.H."/>
            <person name="Hubbard S.S."/>
            <person name="Banfield J.F."/>
        </authorList>
    </citation>
    <scope>NUCLEOTIDE SEQUENCE [LARGE SCALE GENOMIC DNA]</scope>
</reference>
<feature type="transmembrane region" description="Helical" evidence="1">
    <location>
        <begin position="314"/>
        <end position="335"/>
    </location>
</feature>
<evidence type="ECO:0000313" key="2">
    <source>
        <dbReference type="EMBL" id="OGK58956.1"/>
    </source>
</evidence>
<evidence type="ECO:0000313" key="3">
    <source>
        <dbReference type="Proteomes" id="UP000176269"/>
    </source>
</evidence>
<accession>A0A1F7JTL5</accession>
<evidence type="ECO:0008006" key="4">
    <source>
        <dbReference type="Google" id="ProtNLM"/>
    </source>
</evidence>
<feature type="transmembrane region" description="Helical" evidence="1">
    <location>
        <begin position="204"/>
        <end position="234"/>
    </location>
</feature>
<organism evidence="2 3">
    <name type="scientific">Candidatus Roizmanbacteria bacterium RIFCSPLOWO2_02_FULL_43_10</name>
    <dbReference type="NCBI Taxonomy" id="1802078"/>
    <lineage>
        <taxon>Bacteria</taxon>
        <taxon>Candidatus Roizmaniibacteriota</taxon>
    </lineage>
</organism>
<feature type="transmembrane region" description="Helical" evidence="1">
    <location>
        <begin position="662"/>
        <end position="683"/>
    </location>
</feature>
<proteinExistence type="predicted"/>
<feature type="transmembrane region" description="Helical" evidence="1">
    <location>
        <begin position="355"/>
        <end position="374"/>
    </location>
</feature>
<sequence length="700" mass="79227">MKILITVVKNHLLSILVALFSAAVIIFFNFQIIKYLFEGEFNWNLASIEISYIQMAKFWVEGGSPWQPLWYLGYPWHVFYTPVLPALEVMLHQLLDFSFAHAYRVITASAYVLVPVSTYLFVWQITKSKLGAFVAALFYSIAPSVIALLFSEVADDTLSQTLEPRRFAILVRWGEGPHTLALVFLPVFGLFLDRALQDRRFLNLFLACLFFALIALTNAVVVWAAFLLTAAAILNQMAKKDADFIFLVKRMVAFGLLAFGLLAFWYNLAFISTFFREGGQALNNWLVLFPWQMLVIGFFVFGFFLVLKKFLGHFNGLVFSIVWFLMLFGIVYIYYASGESRLEYAPQALRLNTEADLALSVLVGTIVSNIYLAALKIKGIYKIPAVLGALIIFLAILLALILSGRQLLRILPQYAKPLSASKVGSIENTAEYRVSKKLKELTGGGDQRVFAPGNYAFWLNYFVDVPQIRGALYQSSTNRWPEHIYYQVTNGKDSNIALAWLKIANIGKLVYTDVGSGEPYKDYKVGRDKFDSVLAVVGEDRGDIYYSVSLKNDSLVKVVDKDAIEGLKTPANAIDSKPILDYVNWLEKFADRKLQLEKVSNSHFRISGEISDSEAVLFQQTYDSGWRANGGWKVKKDSLGFMVLIPKKTGQFSVDLVYARPFSVYLGYILTLITFTYISLKFLKRFKFFLPKDKKPQSGN</sequence>
<keyword evidence="1" id="KW-0472">Membrane</keyword>
<comment type="caution">
    <text evidence="2">The sequence shown here is derived from an EMBL/GenBank/DDBJ whole genome shotgun (WGS) entry which is preliminary data.</text>
</comment>
<protein>
    <recommendedName>
        <fullName evidence="4">Membrane protein 6-pyruvoyl-tetrahydropterin synthase-related domain-containing protein</fullName>
    </recommendedName>
</protein>
<feature type="transmembrane region" description="Helical" evidence="1">
    <location>
        <begin position="103"/>
        <end position="124"/>
    </location>
</feature>
<name>A0A1F7JTL5_9BACT</name>
<feature type="transmembrane region" description="Helical" evidence="1">
    <location>
        <begin position="130"/>
        <end position="150"/>
    </location>
</feature>
<dbReference type="AlphaFoldDB" id="A0A1F7JTL5"/>
<dbReference type="EMBL" id="MGBC01000054">
    <property type="protein sequence ID" value="OGK58956.1"/>
    <property type="molecule type" value="Genomic_DNA"/>
</dbReference>
<feature type="transmembrane region" description="Helical" evidence="1">
    <location>
        <begin position="246"/>
        <end position="268"/>
    </location>
</feature>
<keyword evidence="1" id="KW-1133">Transmembrane helix</keyword>
<dbReference type="Proteomes" id="UP000176269">
    <property type="component" value="Unassembled WGS sequence"/>
</dbReference>
<keyword evidence="1" id="KW-0812">Transmembrane</keyword>
<gene>
    <name evidence="2" type="ORF">A3I56_01325</name>
</gene>